<feature type="domain" description="Disease resistance R13L4/SHOC-2-like LRR" evidence="4">
    <location>
        <begin position="248"/>
        <end position="554"/>
    </location>
</feature>
<dbReference type="InterPro" id="IPR055414">
    <property type="entry name" value="LRR_R13L4/SHOC2-like"/>
</dbReference>
<dbReference type="PANTHER" id="PTHR23155:SF955">
    <property type="entry name" value="AAA+ ATPASE DOMAIN-CONTAINING PROTEIN"/>
    <property type="match status" value="1"/>
</dbReference>
<dbReference type="InterPro" id="IPR058922">
    <property type="entry name" value="WHD_DRP"/>
</dbReference>
<comment type="caution">
    <text evidence="5">The sequence shown here is derived from an EMBL/GenBank/DDBJ whole genome shotgun (WGS) entry which is preliminary data.</text>
</comment>
<keyword evidence="1" id="KW-0677">Repeat</keyword>
<dbReference type="PANTHER" id="PTHR23155">
    <property type="entry name" value="DISEASE RESISTANCE PROTEIN RP"/>
    <property type="match status" value="1"/>
</dbReference>
<dbReference type="GO" id="GO:0043531">
    <property type="term" value="F:ADP binding"/>
    <property type="evidence" value="ECO:0007669"/>
    <property type="project" value="InterPro"/>
</dbReference>
<sequence length="594" mass="67836">MRKLTSPESLKLFSKRVRTNNRSEIPKMEQIIDEKCQGLPLAIVVLAGLLSTKEPSNWSKVTGRINFSDDPSKAVLTLAYQDLPPHLKPCLLYLGLFPKEFVIPIRRLFRLWEAEGLVKCSNQGSPEEVSPEKYFEDLVERNMIEVARWRLDRSPITSRAPGILHDNVFPDAAESGFFSVVTTFSMHLPPTPNPSSDVSTRFLRRAAVYTDISKFQDEDLKHLRSYISFNNRKGDTPADEVNQLLHKIIKMDGFALITVLDLEHVYKPVLSEVIGKLPLLKYLGLRWTFLDSIPKSVGDLPSLETLDVKHTNITCLPKSIWNSKKLQHLYMNNIHLDVPIRKQLPHESPPNLVTLRGLLIGKKSPSKDWLNGLKGLTTLALTCHIESLEEIIVPWISESLKNLRSLKLRSIDEFSRPSSLPLQIMSDNQSLSELYLTGSLPPEIGVTQLPQTLKMLSLAVSKLEHDPMPDLGKLPNLNILRLFARSYLGKEMTCQSKGFPVLRVLKLWMLEELEKWTLQEDSMPLLRELEIRRCAKLNKTDGWQRLSSSLKELILTNMPDTLEEDIKKRKEWEKVRITVNIWEFDPLPPDTAKA</sequence>
<dbReference type="AlphaFoldDB" id="A0AAD6JGS3"/>
<reference evidence="5 6" key="1">
    <citation type="journal article" date="2023" name="Int. J. Mol. Sci.">
        <title>De Novo Assembly and Annotation of 11 Diverse Shrub Willow (Salix) Genomes Reveals Novel Gene Organization in Sex-Linked Regions.</title>
        <authorList>
            <person name="Hyden B."/>
            <person name="Feng K."/>
            <person name="Yates T.B."/>
            <person name="Jawdy S."/>
            <person name="Cereghino C."/>
            <person name="Smart L.B."/>
            <person name="Muchero W."/>
        </authorList>
    </citation>
    <scope>NUCLEOTIDE SEQUENCE [LARGE SCALE GENOMIC DNA]</scope>
    <source>
        <tissue evidence="5">Shoot tip</tissue>
    </source>
</reference>
<gene>
    <name evidence="5" type="ORF">OIU84_012942</name>
</gene>
<dbReference type="SUPFAM" id="SSF52058">
    <property type="entry name" value="L domain-like"/>
    <property type="match status" value="1"/>
</dbReference>
<dbReference type="GO" id="GO:0098542">
    <property type="term" value="P:defense response to other organism"/>
    <property type="evidence" value="ECO:0007669"/>
    <property type="project" value="TreeGrafter"/>
</dbReference>
<dbReference type="Pfam" id="PF23598">
    <property type="entry name" value="LRR_14"/>
    <property type="match status" value="1"/>
</dbReference>
<dbReference type="Gene3D" id="1.10.10.10">
    <property type="entry name" value="Winged helix-like DNA-binding domain superfamily/Winged helix DNA-binding domain"/>
    <property type="match status" value="1"/>
</dbReference>
<dbReference type="InterPro" id="IPR036388">
    <property type="entry name" value="WH-like_DNA-bd_sf"/>
</dbReference>
<name>A0AAD6JGS3_9ROSI</name>
<evidence type="ECO:0000259" key="4">
    <source>
        <dbReference type="Pfam" id="PF23598"/>
    </source>
</evidence>
<dbReference type="SUPFAM" id="SSF52540">
    <property type="entry name" value="P-loop containing nucleoside triphosphate hydrolases"/>
    <property type="match status" value="1"/>
</dbReference>
<feature type="domain" description="Disease resistance protein winged helix" evidence="3">
    <location>
        <begin position="96"/>
        <end position="148"/>
    </location>
</feature>
<evidence type="ECO:0000313" key="5">
    <source>
        <dbReference type="EMBL" id="KAJ6404867.1"/>
    </source>
</evidence>
<dbReference type="EMBL" id="JAPFFJ010000017">
    <property type="protein sequence ID" value="KAJ6404867.1"/>
    <property type="molecule type" value="Genomic_DNA"/>
</dbReference>
<proteinExistence type="predicted"/>
<evidence type="ECO:0000256" key="1">
    <source>
        <dbReference type="ARBA" id="ARBA00022737"/>
    </source>
</evidence>
<dbReference type="Proteomes" id="UP001162972">
    <property type="component" value="Chromosome 2"/>
</dbReference>
<evidence type="ECO:0000259" key="3">
    <source>
        <dbReference type="Pfam" id="PF23559"/>
    </source>
</evidence>
<dbReference type="Pfam" id="PF23559">
    <property type="entry name" value="WHD_DRP"/>
    <property type="match status" value="1"/>
</dbReference>
<dbReference type="Gene3D" id="1.10.8.430">
    <property type="entry name" value="Helical domain of apoptotic protease-activating factors"/>
    <property type="match status" value="1"/>
</dbReference>
<dbReference type="Gene3D" id="3.80.10.10">
    <property type="entry name" value="Ribonuclease Inhibitor"/>
    <property type="match status" value="2"/>
</dbReference>
<dbReference type="InterPro" id="IPR032675">
    <property type="entry name" value="LRR_dom_sf"/>
</dbReference>
<evidence type="ECO:0000313" key="6">
    <source>
        <dbReference type="Proteomes" id="UP001162972"/>
    </source>
</evidence>
<organism evidence="5 6">
    <name type="scientific">Salix udensis</name>
    <dbReference type="NCBI Taxonomy" id="889485"/>
    <lineage>
        <taxon>Eukaryota</taxon>
        <taxon>Viridiplantae</taxon>
        <taxon>Streptophyta</taxon>
        <taxon>Embryophyta</taxon>
        <taxon>Tracheophyta</taxon>
        <taxon>Spermatophyta</taxon>
        <taxon>Magnoliopsida</taxon>
        <taxon>eudicotyledons</taxon>
        <taxon>Gunneridae</taxon>
        <taxon>Pentapetalae</taxon>
        <taxon>rosids</taxon>
        <taxon>fabids</taxon>
        <taxon>Malpighiales</taxon>
        <taxon>Salicaceae</taxon>
        <taxon>Saliceae</taxon>
        <taxon>Salix</taxon>
    </lineage>
</organism>
<keyword evidence="6" id="KW-1185">Reference proteome</keyword>
<dbReference type="InterPro" id="IPR042197">
    <property type="entry name" value="Apaf_helical"/>
</dbReference>
<accession>A0AAD6JGS3</accession>
<keyword evidence="2" id="KW-0611">Plant defense</keyword>
<evidence type="ECO:0008006" key="7">
    <source>
        <dbReference type="Google" id="ProtNLM"/>
    </source>
</evidence>
<protein>
    <recommendedName>
        <fullName evidence="7">NB-ARC domain-containing protein</fullName>
    </recommendedName>
</protein>
<dbReference type="InterPro" id="IPR044974">
    <property type="entry name" value="Disease_R_plants"/>
</dbReference>
<dbReference type="InterPro" id="IPR027417">
    <property type="entry name" value="P-loop_NTPase"/>
</dbReference>
<evidence type="ECO:0000256" key="2">
    <source>
        <dbReference type="ARBA" id="ARBA00022821"/>
    </source>
</evidence>